<dbReference type="EMBL" id="JAWRVI010000010">
    <property type="protein sequence ID" value="KAK4091882.1"/>
    <property type="molecule type" value="Genomic_DNA"/>
</dbReference>
<feature type="compositionally biased region" description="Low complexity" evidence="1">
    <location>
        <begin position="576"/>
        <end position="595"/>
    </location>
</feature>
<protein>
    <submittedName>
        <fullName evidence="2">Uncharacterized protein</fullName>
    </submittedName>
</protein>
<reference evidence="2 3" key="1">
    <citation type="journal article" date="2024" name="Microbiol. Resour. Announc.">
        <title>Genome annotations for the ascomycete fungi Trichoderma harzianum, Trichoderma aggressivum, and Purpureocillium lilacinum.</title>
        <authorList>
            <person name="Beijen E.P.W."/>
            <person name="Ohm R.A."/>
        </authorList>
    </citation>
    <scope>NUCLEOTIDE SEQUENCE [LARGE SCALE GENOMIC DNA]</scope>
    <source>
        <strain evidence="2 3">CBS 150709</strain>
    </source>
</reference>
<dbReference type="Proteomes" id="UP001287286">
    <property type="component" value="Unassembled WGS sequence"/>
</dbReference>
<gene>
    <name evidence="2" type="ORF">Purlil1_3721</name>
</gene>
<evidence type="ECO:0000313" key="2">
    <source>
        <dbReference type="EMBL" id="KAK4091882.1"/>
    </source>
</evidence>
<evidence type="ECO:0000313" key="3">
    <source>
        <dbReference type="Proteomes" id="UP001287286"/>
    </source>
</evidence>
<evidence type="ECO:0000256" key="1">
    <source>
        <dbReference type="SAM" id="MobiDB-lite"/>
    </source>
</evidence>
<feature type="region of interest" description="Disordered" evidence="1">
    <location>
        <begin position="540"/>
        <end position="613"/>
    </location>
</feature>
<feature type="region of interest" description="Disordered" evidence="1">
    <location>
        <begin position="152"/>
        <end position="190"/>
    </location>
</feature>
<comment type="caution">
    <text evidence="2">The sequence shown here is derived from an EMBL/GenBank/DDBJ whole genome shotgun (WGS) entry which is preliminary data.</text>
</comment>
<feature type="region of interest" description="Disordered" evidence="1">
    <location>
        <begin position="225"/>
        <end position="249"/>
    </location>
</feature>
<sequence>MTVRAGRRALRRNRNAVDPTGVVFCFRQNQPGASDAVQQAHRYLLNERPREPVIVTRQHLAVGFSSSILGQIDDCPIQEKTGALPKAATVRDEGVWGSRPEPREESDKRAETGKTLTAGYKNRRADATTAKVTGWVDGEDGEGRLVLGAPRRSFHLPSRGDTVLSAPPHAVEGDRPTEPGPDSQRRQPGRRITFVRIFTTLDDSARRSLPARDDTVVVVRSPLGFNRDRHAGPHQQPAGQTDPARPRARRHRCCRHRLEQIREGDDLHYGVPYTWFPDAYPLPPGLANRFSSPFTSPGRHPPRTSVTLAPEGHQPLDIQIASRITDGVSAVPPEPPPTGPPNAPAGTRRTVETAGKLPVETRRACASVLMGGAPAVDAHASRRMPDYEFRAYTVDSRLAAATCGGCHAVLLTGSAGLPSAHTYTPDPHVADSLLRPEASISTVGRPYGPPTFGRRAELAHFVHHHLHLLGFDPTTDGTLDCRTSQCAGTTPCFTKGEHLLAPPTTLGDSPESAPGHVGLHEAVSEWHGYRAIWRCLASSTPLSDPTSDPEESEKRAPTSYILRRRRRATPAGSSEASPAKSGSPRAAAARAQLARPLPPSRRGPANGAAASRAGRLTSAAVAAPIGRRRCDARAARGLLGVLSQTAAASVQCDAGHKQQCSATTARPPPLSQCEMAARWTGRLRPRRASDLGGGL</sequence>
<proteinExistence type="predicted"/>
<feature type="region of interest" description="Disordered" evidence="1">
    <location>
        <begin position="91"/>
        <end position="113"/>
    </location>
</feature>
<keyword evidence="3" id="KW-1185">Reference proteome</keyword>
<name>A0ABR0C6C3_PURLI</name>
<accession>A0ABR0C6C3</accession>
<organism evidence="2 3">
    <name type="scientific">Purpureocillium lilacinum</name>
    <name type="common">Paecilomyces lilacinus</name>
    <dbReference type="NCBI Taxonomy" id="33203"/>
    <lineage>
        <taxon>Eukaryota</taxon>
        <taxon>Fungi</taxon>
        <taxon>Dikarya</taxon>
        <taxon>Ascomycota</taxon>
        <taxon>Pezizomycotina</taxon>
        <taxon>Sordariomycetes</taxon>
        <taxon>Hypocreomycetidae</taxon>
        <taxon>Hypocreales</taxon>
        <taxon>Ophiocordycipitaceae</taxon>
        <taxon>Purpureocillium</taxon>
    </lineage>
</organism>
<feature type="compositionally biased region" description="Basic and acidic residues" evidence="1">
    <location>
        <begin position="91"/>
        <end position="112"/>
    </location>
</feature>